<proteinExistence type="predicted"/>
<keyword evidence="4" id="KW-1185">Reference proteome</keyword>
<evidence type="ECO:0000313" key="4">
    <source>
        <dbReference type="Proteomes" id="UP000650081"/>
    </source>
</evidence>
<dbReference type="RefSeq" id="WP_187468542.1">
    <property type="nucleotide sequence ID" value="NZ_JACSIT010000153.1"/>
</dbReference>
<dbReference type="EMBL" id="JACSIT010000153">
    <property type="protein sequence ID" value="MBC6996534.1"/>
    <property type="molecule type" value="Genomic_DNA"/>
</dbReference>
<organism evidence="3 4">
    <name type="scientific">Neolewinella lacunae</name>
    <dbReference type="NCBI Taxonomy" id="1517758"/>
    <lineage>
        <taxon>Bacteria</taxon>
        <taxon>Pseudomonadati</taxon>
        <taxon>Bacteroidota</taxon>
        <taxon>Saprospiria</taxon>
        <taxon>Saprospirales</taxon>
        <taxon>Lewinellaceae</taxon>
        <taxon>Neolewinella</taxon>
    </lineage>
</organism>
<evidence type="ECO:0000256" key="1">
    <source>
        <dbReference type="SAM" id="MobiDB-lite"/>
    </source>
</evidence>
<dbReference type="Proteomes" id="UP000650081">
    <property type="component" value="Unassembled WGS sequence"/>
</dbReference>
<reference evidence="3" key="1">
    <citation type="submission" date="2020-08" db="EMBL/GenBank/DDBJ databases">
        <title>Lewinella bacteria from marine environments.</title>
        <authorList>
            <person name="Zhong Y."/>
        </authorList>
    </citation>
    <scope>NUCLEOTIDE SEQUENCE</scope>
    <source>
        <strain evidence="3">KCTC 42187</strain>
    </source>
</reference>
<feature type="signal peptide" evidence="2">
    <location>
        <begin position="1"/>
        <end position="22"/>
    </location>
</feature>
<evidence type="ECO:0000256" key="2">
    <source>
        <dbReference type="SAM" id="SignalP"/>
    </source>
</evidence>
<dbReference type="AlphaFoldDB" id="A0A923TAI9"/>
<accession>A0A923TAI9</accession>
<protein>
    <recommendedName>
        <fullName evidence="5">Lipoprotein</fullName>
    </recommendedName>
</protein>
<dbReference type="PROSITE" id="PS51257">
    <property type="entry name" value="PROKAR_LIPOPROTEIN"/>
    <property type="match status" value="1"/>
</dbReference>
<feature type="region of interest" description="Disordered" evidence="1">
    <location>
        <begin position="39"/>
        <end position="81"/>
    </location>
</feature>
<gene>
    <name evidence="3" type="ORF">H9S92_20345</name>
</gene>
<evidence type="ECO:0000313" key="3">
    <source>
        <dbReference type="EMBL" id="MBC6996534.1"/>
    </source>
</evidence>
<keyword evidence="2" id="KW-0732">Signal</keyword>
<sequence length="218" mass="22667">MRSFLLLLSLTLLVSCSTMDKAGKPGTAAARAQTADALPTGLEGPAYDPSKSPVPMTASTVLPKPPGSEITATVEGPSAYGQTSAVPSAYGSAPAQEAKSGAAPATYQQLAAQDPAPVAVASNLAGLWVNTADEQEVVEFTTDHYATYYEGQLLVQEPMTYHSTCPADCNNGEALEIACFSISGPAGTDCYGIIRLTPEILELSMLGVSTETIVYRKQ</sequence>
<comment type="caution">
    <text evidence="3">The sequence shown here is derived from an EMBL/GenBank/DDBJ whole genome shotgun (WGS) entry which is preliminary data.</text>
</comment>
<evidence type="ECO:0008006" key="5">
    <source>
        <dbReference type="Google" id="ProtNLM"/>
    </source>
</evidence>
<feature type="chain" id="PRO_5037173869" description="Lipoprotein" evidence="2">
    <location>
        <begin position="23"/>
        <end position="218"/>
    </location>
</feature>
<name>A0A923TAI9_9BACT</name>